<dbReference type="OrthoDB" id="422206at2759"/>
<dbReference type="PANTHER" id="PTHR10924">
    <property type="entry name" value="MAJOR FACILITATOR SUPERFAMILY PROTEIN-RELATED"/>
    <property type="match status" value="1"/>
</dbReference>
<dbReference type="PANTHER" id="PTHR10924:SF8">
    <property type="entry name" value="MFS DOMAIN-CONTAINING PROTEIN-RELATED"/>
    <property type="match status" value="1"/>
</dbReference>
<keyword evidence="7" id="KW-1185">Reference proteome</keyword>
<keyword evidence="2 5" id="KW-0812">Transmembrane</keyword>
<dbReference type="SUPFAM" id="SSF103473">
    <property type="entry name" value="MFS general substrate transporter"/>
    <property type="match status" value="1"/>
</dbReference>
<dbReference type="InterPro" id="IPR049680">
    <property type="entry name" value="FLVCR1-2_SLC49-like"/>
</dbReference>
<evidence type="ECO:0000256" key="4">
    <source>
        <dbReference type="ARBA" id="ARBA00023136"/>
    </source>
</evidence>
<evidence type="ECO:0000256" key="2">
    <source>
        <dbReference type="ARBA" id="ARBA00022692"/>
    </source>
</evidence>
<comment type="subcellular location">
    <subcellularLocation>
        <location evidence="1">Membrane</location>
        <topology evidence="1">Multi-pass membrane protein</topology>
    </subcellularLocation>
</comment>
<sequence length="87" mass="9816">MAVMTIVPFVLSLFIRRGTPPTPPSASSAYHSVKAPPFWKSIGVCFRNKQFIIQLFTLGLAFAELWVFMVIMPEIITDQGYNLYGFV</sequence>
<evidence type="ECO:0000313" key="6">
    <source>
        <dbReference type="EMBL" id="KHJ96001.1"/>
    </source>
</evidence>
<protein>
    <submittedName>
        <fullName evidence="6">Uncharacterized protein</fullName>
    </submittedName>
</protein>
<evidence type="ECO:0000256" key="5">
    <source>
        <dbReference type="SAM" id="Phobius"/>
    </source>
</evidence>
<keyword evidence="3 5" id="KW-1133">Transmembrane helix</keyword>
<dbReference type="GO" id="GO:0016020">
    <property type="term" value="C:membrane"/>
    <property type="evidence" value="ECO:0007669"/>
    <property type="project" value="UniProtKB-SubCell"/>
</dbReference>
<dbReference type="InterPro" id="IPR036259">
    <property type="entry name" value="MFS_trans_sf"/>
</dbReference>
<proteinExistence type="predicted"/>
<feature type="transmembrane region" description="Helical" evidence="5">
    <location>
        <begin position="51"/>
        <end position="71"/>
    </location>
</feature>
<dbReference type="Proteomes" id="UP000053660">
    <property type="component" value="Unassembled WGS sequence"/>
</dbReference>
<reference evidence="6 7" key="1">
    <citation type="submission" date="2014-03" db="EMBL/GenBank/DDBJ databases">
        <title>Draft genome of the hookworm Oesophagostomum dentatum.</title>
        <authorList>
            <person name="Mitreva M."/>
        </authorList>
    </citation>
    <scope>NUCLEOTIDE SEQUENCE [LARGE SCALE GENOMIC DNA]</scope>
    <source>
        <strain evidence="6 7">OD-Hann</strain>
    </source>
</reference>
<dbReference type="AlphaFoldDB" id="A0A0B1TIR9"/>
<evidence type="ECO:0000313" key="7">
    <source>
        <dbReference type="Proteomes" id="UP000053660"/>
    </source>
</evidence>
<name>A0A0B1TIR9_OESDE</name>
<evidence type="ECO:0000256" key="3">
    <source>
        <dbReference type="ARBA" id="ARBA00022989"/>
    </source>
</evidence>
<evidence type="ECO:0000256" key="1">
    <source>
        <dbReference type="ARBA" id="ARBA00004141"/>
    </source>
</evidence>
<accession>A0A0B1TIR9</accession>
<dbReference type="EMBL" id="KN549788">
    <property type="protein sequence ID" value="KHJ96001.1"/>
    <property type="molecule type" value="Genomic_DNA"/>
</dbReference>
<organism evidence="6 7">
    <name type="scientific">Oesophagostomum dentatum</name>
    <name type="common">Nodular worm</name>
    <dbReference type="NCBI Taxonomy" id="61180"/>
    <lineage>
        <taxon>Eukaryota</taxon>
        <taxon>Metazoa</taxon>
        <taxon>Ecdysozoa</taxon>
        <taxon>Nematoda</taxon>
        <taxon>Chromadorea</taxon>
        <taxon>Rhabditida</taxon>
        <taxon>Rhabditina</taxon>
        <taxon>Rhabditomorpha</taxon>
        <taxon>Strongyloidea</taxon>
        <taxon>Strongylidae</taxon>
        <taxon>Oesophagostomum</taxon>
    </lineage>
</organism>
<keyword evidence="4 5" id="KW-0472">Membrane</keyword>
<gene>
    <name evidence="6" type="ORF">OESDEN_04043</name>
</gene>